<feature type="compositionally biased region" description="Low complexity" evidence="1">
    <location>
        <begin position="93"/>
        <end position="105"/>
    </location>
</feature>
<keyword evidence="3" id="KW-1185">Reference proteome</keyword>
<accession>A0AAN6T4S4</accession>
<dbReference type="Proteomes" id="UP001305647">
    <property type="component" value="Unassembled WGS sequence"/>
</dbReference>
<protein>
    <submittedName>
        <fullName evidence="2">Uncharacterized protein</fullName>
    </submittedName>
</protein>
<evidence type="ECO:0000256" key="1">
    <source>
        <dbReference type="SAM" id="MobiDB-lite"/>
    </source>
</evidence>
<evidence type="ECO:0000313" key="3">
    <source>
        <dbReference type="Proteomes" id="UP001305647"/>
    </source>
</evidence>
<evidence type="ECO:0000313" key="2">
    <source>
        <dbReference type="EMBL" id="KAK4104022.1"/>
    </source>
</evidence>
<proteinExistence type="predicted"/>
<reference evidence="2" key="2">
    <citation type="submission" date="2023-05" db="EMBL/GenBank/DDBJ databases">
        <authorList>
            <consortium name="Lawrence Berkeley National Laboratory"/>
            <person name="Steindorff A."/>
            <person name="Hensen N."/>
            <person name="Bonometti L."/>
            <person name="Westerberg I."/>
            <person name="Brannstrom I.O."/>
            <person name="Guillou S."/>
            <person name="Cros-Aarteil S."/>
            <person name="Calhoun S."/>
            <person name="Haridas S."/>
            <person name="Kuo A."/>
            <person name="Mondo S."/>
            <person name="Pangilinan J."/>
            <person name="Riley R."/>
            <person name="Labutti K."/>
            <person name="Andreopoulos B."/>
            <person name="Lipzen A."/>
            <person name="Chen C."/>
            <person name="Yanf M."/>
            <person name="Daum C."/>
            <person name="Ng V."/>
            <person name="Clum A."/>
            <person name="Ohm R."/>
            <person name="Martin F."/>
            <person name="Silar P."/>
            <person name="Natvig D."/>
            <person name="Lalanne C."/>
            <person name="Gautier V."/>
            <person name="Ament-Velasquez S.L."/>
            <person name="Kruys A."/>
            <person name="Hutchinson M.I."/>
            <person name="Powell A.J."/>
            <person name="Barry K."/>
            <person name="Miller A.N."/>
            <person name="Grigoriev I.V."/>
            <person name="Debuchy R."/>
            <person name="Gladieux P."/>
            <person name="Thoren M.H."/>
            <person name="Johannesson H."/>
        </authorList>
    </citation>
    <scope>NUCLEOTIDE SEQUENCE</scope>
    <source>
        <strain evidence="2">CBS 757.83</strain>
    </source>
</reference>
<dbReference type="EMBL" id="MU863627">
    <property type="protein sequence ID" value="KAK4104022.1"/>
    <property type="molecule type" value="Genomic_DNA"/>
</dbReference>
<comment type="caution">
    <text evidence="2">The sequence shown here is derived from an EMBL/GenBank/DDBJ whole genome shotgun (WGS) entry which is preliminary data.</text>
</comment>
<reference evidence="2" key="1">
    <citation type="journal article" date="2023" name="Mol. Phylogenet. Evol.">
        <title>Genome-scale phylogeny and comparative genomics of the fungal order Sordariales.</title>
        <authorList>
            <person name="Hensen N."/>
            <person name="Bonometti L."/>
            <person name="Westerberg I."/>
            <person name="Brannstrom I.O."/>
            <person name="Guillou S."/>
            <person name="Cros-Aarteil S."/>
            <person name="Calhoun S."/>
            <person name="Haridas S."/>
            <person name="Kuo A."/>
            <person name="Mondo S."/>
            <person name="Pangilinan J."/>
            <person name="Riley R."/>
            <person name="LaButti K."/>
            <person name="Andreopoulos B."/>
            <person name="Lipzen A."/>
            <person name="Chen C."/>
            <person name="Yan M."/>
            <person name="Daum C."/>
            <person name="Ng V."/>
            <person name="Clum A."/>
            <person name="Steindorff A."/>
            <person name="Ohm R.A."/>
            <person name="Martin F."/>
            <person name="Silar P."/>
            <person name="Natvig D.O."/>
            <person name="Lalanne C."/>
            <person name="Gautier V."/>
            <person name="Ament-Velasquez S.L."/>
            <person name="Kruys A."/>
            <person name="Hutchinson M.I."/>
            <person name="Powell A.J."/>
            <person name="Barry K."/>
            <person name="Miller A.N."/>
            <person name="Grigoriev I.V."/>
            <person name="Debuchy R."/>
            <person name="Gladieux P."/>
            <person name="Hiltunen Thoren M."/>
            <person name="Johannesson H."/>
        </authorList>
    </citation>
    <scope>NUCLEOTIDE SEQUENCE</scope>
    <source>
        <strain evidence="2">CBS 757.83</strain>
    </source>
</reference>
<gene>
    <name evidence="2" type="ORF">N658DRAFT_239525</name>
</gene>
<dbReference type="AlphaFoldDB" id="A0AAN6T4S4"/>
<organism evidence="2 3">
    <name type="scientific">Parathielavia hyrcaniae</name>
    <dbReference type="NCBI Taxonomy" id="113614"/>
    <lineage>
        <taxon>Eukaryota</taxon>
        <taxon>Fungi</taxon>
        <taxon>Dikarya</taxon>
        <taxon>Ascomycota</taxon>
        <taxon>Pezizomycotina</taxon>
        <taxon>Sordariomycetes</taxon>
        <taxon>Sordariomycetidae</taxon>
        <taxon>Sordariales</taxon>
        <taxon>Chaetomiaceae</taxon>
        <taxon>Parathielavia</taxon>
    </lineage>
</organism>
<name>A0AAN6T4S4_9PEZI</name>
<feature type="region of interest" description="Disordered" evidence="1">
    <location>
        <begin position="83"/>
        <end position="121"/>
    </location>
</feature>
<sequence length="121" mass="13546">MISAGLFEDTVPCCHPAQHDIPQQSETSFPLAPRLDPPFQTRLQHTLDIKWPGGLESHQNNSPQILTRYRPMYQYSCSYKYQTKSPAKKNVTSSLSSSSSTSSASMLKDIAADTWPPGRQF</sequence>